<feature type="compositionally biased region" description="Basic and acidic residues" evidence="9">
    <location>
        <begin position="498"/>
        <end position="513"/>
    </location>
</feature>
<organism evidence="12 13">
    <name type="scientific">Tilletiaria anomala (strain ATCC 24038 / CBS 436.72 / UBC 951)</name>
    <dbReference type="NCBI Taxonomy" id="1037660"/>
    <lineage>
        <taxon>Eukaryota</taxon>
        <taxon>Fungi</taxon>
        <taxon>Dikarya</taxon>
        <taxon>Basidiomycota</taxon>
        <taxon>Ustilaginomycotina</taxon>
        <taxon>Exobasidiomycetes</taxon>
        <taxon>Georgefischeriales</taxon>
        <taxon>Tilletiariaceae</taxon>
        <taxon>Tilletiaria</taxon>
    </lineage>
</organism>
<dbReference type="Gene3D" id="3.40.50.300">
    <property type="entry name" value="P-loop containing nucleotide triphosphate hydrolases"/>
    <property type="match status" value="2"/>
</dbReference>
<dbReference type="SUPFAM" id="SSF52540">
    <property type="entry name" value="P-loop containing nucleoside triphosphate hydrolases"/>
    <property type="match status" value="1"/>
</dbReference>
<evidence type="ECO:0000256" key="1">
    <source>
        <dbReference type="ARBA" id="ARBA00004496"/>
    </source>
</evidence>
<comment type="caution">
    <text evidence="12">The sequence shown here is derived from an EMBL/GenBank/DDBJ whole genome shotgun (WGS) entry which is preliminary data.</text>
</comment>
<dbReference type="InterPro" id="IPR027417">
    <property type="entry name" value="P-loop_NTPase"/>
</dbReference>
<protein>
    <submittedName>
        <fullName evidence="12">Antiviral helicase</fullName>
    </submittedName>
</protein>
<feature type="region of interest" description="Disordered" evidence="9">
    <location>
        <begin position="498"/>
        <end position="557"/>
    </location>
</feature>
<feature type="domain" description="Helicase ATP-binding" evidence="10">
    <location>
        <begin position="301"/>
        <end position="459"/>
    </location>
</feature>
<keyword evidence="7" id="KW-0067">ATP-binding</keyword>
<comment type="subcellular location">
    <subcellularLocation>
        <location evidence="1">Cytoplasm</location>
    </subcellularLocation>
</comment>
<feature type="compositionally biased region" description="Gly residues" evidence="9">
    <location>
        <begin position="546"/>
        <end position="555"/>
    </location>
</feature>
<dbReference type="GeneID" id="25262649"/>
<evidence type="ECO:0000313" key="13">
    <source>
        <dbReference type="Proteomes" id="UP000027361"/>
    </source>
</evidence>
<dbReference type="AlphaFoldDB" id="A0A066VCK5"/>
<evidence type="ECO:0000259" key="10">
    <source>
        <dbReference type="PROSITE" id="PS51192"/>
    </source>
</evidence>
<dbReference type="Pfam" id="PF00271">
    <property type="entry name" value="Helicase_C"/>
    <property type="match status" value="1"/>
</dbReference>
<dbReference type="InterPro" id="IPR040801">
    <property type="entry name" value="Ski2_N"/>
</dbReference>
<dbReference type="InterPro" id="IPR011545">
    <property type="entry name" value="DEAD/DEAH_box_helicase_dom"/>
</dbReference>
<dbReference type="InParanoid" id="A0A066VCK5"/>
<feature type="domain" description="Helicase C-terminal" evidence="11">
    <location>
        <begin position="600"/>
        <end position="768"/>
    </location>
</feature>
<dbReference type="GO" id="GO:0055087">
    <property type="term" value="C:Ski complex"/>
    <property type="evidence" value="ECO:0007669"/>
    <property type="project" value="TreeGrafter"/>
</dbReference>
<evidence type="ECO:0000256" key="2">
    <source>
        <dbReference type="ARBA" id="ARBA00010140"/>
    </source>
</evidence>
<name>A0A066VCK5_TILAU</name>
<dbReference type="InterPro" id="IPR016438">
    <property type="entry name" value="SKI2-like"/>
</dbReference>
<keyword evidence="4" id="KW-0547">Nucleotide-binding</keyword>
<dbReference type="SMART" id="SM00487">
    <property type="entry name" value="DEXDc"/>
    <property type="match status" value="1"/>
</dbReference>
<feature type="compositionally biased region" description="Gly residues" evidence="9">
    <location>
        <begin position="523"/>
        <end position="539"/>
    </location>
</feature>
<evidence type="ECO:0000256" key="8">
    <source>
        <dbReference type="ARBA" id="ARBA00022884"/>
    </source>
</evidence>
<comment type="similarity">
    <text evidence="2">Belongs to the helicase family. SKI2 subfamily.</text>
</comment>
<keyword evidence="5" id="KW-0378">Hydrolase</keyword>
<accession>A0A066VCK5</accession>
<dbReference type="InterPro" id="IPR014001">
    <property type="entry name" value="Helicase_ATP-bd"/>
</dbReference>
<dbReference type="FunCoup" id="A0A066VCK5">
    <property type="interactions" value="334"/>
</dbReference>
<evidence type="ECO:0000256" key="4">
    <source>
        <dbReference type="ARBA" id="ARBA00022741"/>
    </source>
</evidence>
<dbReference type="GO" id="GO:0003724">
    <property type="term" value="F:RNA helicase activity"/>
    <property type="evidence" value="ECO:0007669"/>
    <property type="project" value="InterPro"/>
</dbReference>
<dbReference type="OrthoDB" id="64767at2759"/>
<dbReference type="SMART" id="SM00490">
    <property type="entry name" value="HELICc"/>
    <property type="match status" value="1"/>
</dbReference>
<dbReference type="PIRSF" id="PIRSF005198">
    <property type="entry name" value="Antiviral_helicase_SKI2"/>
    <property type="match status" value="1"/>
</dbReference>
<dbReference type="Pfam" id="PF17911">
    <property type="entry name" value="Ski2_N"/>
    <property type="match status" value="1"/>
</dbReference>
<dbReference type="InterPro" id="IPR048392">
    <property type="entry name" value="MTR4-like_stalk"/>
</dbReference>
<evidence type="ECO:0000259" key="11">
    <source>
        <dbReference type="PROSITE" id="PS51194"/>
    </source>
</evidence>
<dbReference type="GO" id="GO:0003723">
    <property type="term" value="F:RNA binding"/>
    <property type="evidence" value="ECO:0007669"/>
    <property type="project" value="UniProtKB-KW"/>
</dbReference>
<sequence length="1239" mass="137441">MFAPDEVRDIVVRKFLTPSWNIDDRDLGLYQIHWQQAPDYASLLWAQPKAQTTKLEFIRAGLEGRIVGYEESIVSASASGDTSEAATAKTSTSMMRAPTAKTNFVRGKSGNFMFAPGGMKDEVLKTDKEVEDEIHHKEGLEGEETDELSKTVQSVEALMGRGPKGLRTIPPGFSRGFFEKADEEEQEVETQEDFAKSLKPEPVYVPVSSLHVSALAGNGNGQADAPAKKHCNDRLDAELDALLPTEPPQPLKTRRTAKLGVKREWAHVIDVRQTLANFHELVPQMAHTFPFELDNFQKEAAYHLEQGESVFVAAHTSAGKTVVAEYAIALAQKHMTRCIYTSPIKALSNQKFREFKKTFGAQNVGILTGDVQINPEAPCLIMTTEILRSMLYRGADLIRDVEFVIFDEVHYVNDQERGVVWEEVIILCPQHINLILLSATVPNTKEFADWVGRTKKKDIYVISTAKRPVPLEHFLYAGKELFKIVDAKGQMLTAGIKDASEATRRKQDKEREAAGLPPPVRGGARGARGGQSGRGGAQRGGAVIPRGGGGSGGSGVPSWRGHDKNLWIHLVGLLRKKDLLPIVVFVFSKKRCEEYASSMPNTDLCSAKEKSEVHIVIERSLSRLKEADRRLPQIKRMRELLRRGIGVHHGGLLPIVKEVVEMLFQRGLVKVLFATETFAMGVNMPARSVVFSGIRKHDGHSFRDLLAGEYTQMSGRAGRRGLDATGVVIINAADQVPEASTLQTMLLGQPTKLQSQFRLTYNMILNLLRVEALKVEDMIKRSFSENAAQKLLPEQEKKMKELEKRLKSLPKIADERRSEKLNLYYDLCQGAVSNNQAVLQMALEQQQGSKIFGQGRMVLLRDGHFDWDAGIIIKNVAADEFLVLAAVSKDRKAGRHDRPASSVAPLWPPALTGDLSDLVYDLREVPLTSIAFVTAHVQKADFSLVMAHRISGMQGAVAALLPTLEESRDRPTALREADWSKLRKLEFQEALRAREGYAARIVQAQAVVDEHFAADYRIVHQTKSLQREVAVVRMSLSDENLELLPEYGQRVQVLKALRFLDAGSESVLLKGRVACEISSADALVLTELILDNTFAALAPEEAVALLSPFVFQEKAGATEAPALRPRLADGWARIRATAERVGAVQAAHQLAVDDVDAKFNTTLVEAVYEWARGVAFEQITELTDVPEGTIVRVITRLDETCREVRDAARVIGDADLFRQMEQCQGLIRRDIVFAASLYF</sequence>
<dbReference type="CDD" id="cd18795">
    <property type="entry name" value="SF2_C_Ski2"/>
    <property type="match status" value="1"/>
</dbReference>
<evidence type="ECO:0000256" key="5">
    <source>
        <dbReference type="ARBA" id="ARBA00022801"/>
    </source>
</evidence>
<dbReference type="FunFam" id="1.10.3380.30:FF:000001">
    <property type="entry name" value="Ski2 ATP-dependent RNA helicase"/>
    <property type="match status" value="1"/>
</dbReference>
<dbReference type="InterPro" id="IPR025696">
    <property type="entry name" value="Beta-barrel_MTR4"/>
</dbReference>
<evidence type="ECO:0000313" key="12">
    <source>
        <dbReference type="EMBL" id="KDN39467.1"/>
    </source>
</evidence>
<dbReference type="SMART" id="SM01142">
    <property type="entry name" value="DSHCT"/>
    <property type="match status" value="1"/>
</dbReference>
<feature type="non-terminal residue" evidence="12">
    <location>
        <position position="1239"/>
    </location>
</feature>
<keyword evidence="8" id="KW-0694">RNA-binding</keyword>
<dbReference type="InterPro" id="IPR001650">
    <property type="entry name" value="Helicase_C-like"/>
</dbReference>
<keyword evidence="6 12" id="KW-0347">Helicase</keyword>
<dbReference type="GO" id="GO:0070478">
    <property type="term" value="P:nuclear-transcribed mRNA catabolic process, 3'-5' exonucleolytic nonsense-mediated decay"/>
    <property type="evidence" value="ECO:0007669"/>
    <property type="project" value="TreeGrafter"/>
</dbReference>
<dbReference type="Pfam" id="PF21408">
    <property type="entry name" value="MTR4-like_stalk"/>
    <property type="match status" value="1"/>
</dbReference>
<evidence type="ECO:0000256" key="9">
    <source>
        <dbReference type="SAM" id="MobiDB-lite"/>
    </source>
</evidence>
<evidence type="ECO:0000256" key="7">
    <source>
        <dbReference type="ARBA" id="ARBA00022840"/>
    </source>
</evidence>
<dbReference type="InterPro" id="IPR012961">
    <property type="entry name" value="Ski2/MTR4_C"/>
</dbReference>
<dbReference type="PROSITE" id="PS51194">
    <property type="entry name" value="HELICASE_CTER"/>
    <property type="match status" value="1"/>
</dbReference>
<dbReference type="STRING" id="1037660.A0A066VCK5"/>
<evidence type="ECO:0000256" key="6">
    <source>
        <dbReference type="ARBA" id="ARBA00022806"/>
    </source>
</evidence>
<dbReference type="PANTHER" id="PTHR12131:SF1">
    <property type="entry name" value="ATP-DEPENDENT RNA HELICASE SUPV3L1, MITOCHONDRIAL-RELATED"/>
    <property type="match status" value="1"/>
</dbReference>
<dbReference type="Pfam" id="PF08148">
    <property type="entry name" value="DSHCT"/>
    <property type="match status" value="1"/>
</dbReference>
<dbReference type="Pfam" id="PF13234">
    <property type="entry name" value="MTR4_beta-barrel"/>
    <property type="match status" value="1"/>
</dbReference>
<keyword evidence="3" id="KW-0963">Cytoplasm</keyword>
<dbReference type="PROSITE" id="PS51192">
    <property type="entry name" value="HELICASE_ATP_BIND_1"/>
    <property type="match status" value="1"/>
</dbReference>
<reference evidence="12 13" key="1">
    <citation type="submission" date="2014-05" db="EMBL/GenBank/DDBJ databases">
        <title>Draft genome sequence of a rare smut relative, Tilletiaria anomala UBC 951.</title>
        <authorList>
            <consortium name="DOE Joint Genome Institute"/>
            <person name="Toome M."/>
            <person name="Kuo A."/>
            <person name="Henrissat B."/>
            <person name="Lipzen A."/>
            <person name="Tritt A."/>
            <person name="Yoshinaga Y."/>
            <person name="Zane M."/>
            <person name="Barry K."/>
            <person name="Grigoriev I.V."/>
            <person name="Spatafora J.W."/>
            <person name="Aimea M.C."/>
        </authorList>
    </citation>
    <scope>NUCLEOTIDE SEQUENCE [LARGE SCALE GENOMIC DNA]</scope>
    <source>
        <strain evidence="12 13">UBC 951</strain>
    </source>
</reference>
<dbReference type="HOGENOM" id="CLU_002902_1_4_1"/>
<dbReference type="PANTHER" id="PTHR12131">
    <property type="entry name" value="ATP-DEPENDENT RNA AND DNA HELICASE"/>
    <property type="match status" value="1"/>
</dbReference>
<dbReference type="Pfam" id="PF00270">
    <property type="entry name" value="DEAD"/>
    <property type="match status" value="1"/>
</dbReference>
<dbReference type="Proteomes" id="UP000027361">
    <property type="component" value="Unassembled WGS sequence"/>
</dbReference>
<proteinExistence type="inferred from homology"/>
<dbReference type="InterPro" id="IPR050699">
    <property type="entry name" value="RNA-DNA_Helicase"/>
</dbReference>
<dbReference type="Gene3D" id="1.10.3380.30">
    <property type="match status" value="2"/>
</dbReference>
<dbReference type="RefSeq" id="XP_013241054.1">
    <property type="nucleotide sequence ID" value="XM_013385600.1"/>
</dbReference>
<evidence type="ECO:0000256" key="3">
    <source>
        <dbReference type="ARBA" id="ARBA00022490"/>
    </source>
</evidence>
<dbReference type="FunFam" id="3.40.50.300:FF:001047">
    <property type="entry name" value="DExH-box ATP-dependent RNA helicase DExH11"/>
    <property type="match status" value="1"/>
</dbReference>
<dbReference type="FunFam" id="3.40.50.300:FF:000354">
    <property type="entry name" value="ATP-dependent RNA helicase SKI2"/>
    <property type="match status" value="1"/>
</dbReference>
<dbReference type="GO" id="GO:0005524">
    <property type="term" value="F:ATP binding"/>
    <property type="evidence" value="ECO:0007669"/>
    <property type="project" value="UniProtKB-KW"/>
</dbReference>
<keyword evidence="13" id="KW-1185">Reference proteome</keyword>
<dbReference type="GO" id="GO:0016787">
    <property type="term" value="F:hydrolase activity"/>
    <property type="evidence" value="ECO:0007669"/>
    <property type="project" value="UniProtKB-KW"/>
</dbReference>
<dbReference type="OMA" id="DHVNIIM"/>
<dbReference type="EMBL" id="JMSN01000104">
    <property type="protein sequence ID" value="KDN39467.1"/>
    <property type="molecule type" value="Genomic_DNA"/>
</dbReference>
<gene>
    <name evidence="12" type="ORF">K437DRAFT_227969</name>
</gene>